<gene>
    <name evidence="2" type="ORF">MCHLO_01129</name>
</gene>
<evidence type="ECO:0000313" key="2">
    <source>
        <dbReference type="EMBL" id="GAT43450.1"/>
    </source>
</evidence>
<keyword evidence="3" id="KW-1185">Reference proteome</keyword>
<accession>A0ABQ0KX85</accession>
<dbReference type="Proteomes" id="UP000815677">
    <property type="component" value="Unassembled WGS sequence"/>
</dbReference>
<organism evidence="2 3">
    <name type="scientific">Mycena chlorophos</name>
    <name type="common">Agaric fungus</name>
    <name type="synonym">Agaricus chlorophos</name>
    <dbReference type="NCBI Taxonomy" id="658473"/>
    <lineage>
        <taxon>Eukaryota</taxon>
        <taxon>Fungi</taxon>
        <taxon>Dikarya</taxon>
        <taxon>Basidiomycota</taxon>
        <taxon>Agaricomycotina</taxon>
        <taxon>Agaricomycetes</taxon>
        <taxon>Agaricomycetidae</taxon>
        <taxon>Agaricales</taxon>
        <taxon>Marasmiineae</taxon>
        <taxon>Mycenaceae</taxon>
        <taxon>Mycena</taxon>
    </lineage>
</organism>
<protein>
    <submittedName>
        <fullName evidence="2">Uncharacterized protein</fullName>
    </submittedName>
</protein>
<feature type="region of interest" description="Disordered" evidence="1">
    <location>
        <begin position="128"/>
        <end position="150"/>
    </location>
</feature>
<evidence type="ECO:0000313" key="3">
    <source>
        <dbReference type="Proteomes" id="UP000815677"/>
    </source>
</evidence>
<sequence>MAWSREAGREQLYLLALRYREGDEETESDELVAQDEDDGVEERRRWELGANLVCVTSCRHLGNLPDFLSVNPALRSIEDAGTGAETGHQLLSNGFYARHAIPMSPQRPRHLLFGRLCPCWSVPTASSFSRQNEVEAKPNSPDSVLADDGMKGPEAGYALYHESPAWLEQQ</sequence>
<dbReference type="EMBL" id="DF839018">
    <property type="protein sequence ID" value="GAT43450.1"/>
    <property type="molecule type" value="Genomic_DNA"/>
</dbReference>
<evidence type="ECO:0000256" key="1">
    <source>
        <dbReference type="SAM" id="MobiDB-lite"/>
    </source>
</evidence>
<reference evidence="2" key="1">
    <citation type="submission" date="2014-09" db="EMBL/GenBank/DDBJ databases">
        <title>Genome sequence of the luminous mushroom Mycena chlorophos for searching fungal bioluminescence genes.</title>
        <authorList>
            <person name="Tanaka Y."/>
            <person name="Kasuga D."/>
            <person name="Oba Y."/>
            <person name="Hase S."/>
            <person name="Sato K."/>
            <person name="Oba Y."/>
            <person name="Sakakibara Y."/>
        </authorList>
    </citation>
    <scope>NUCLEOTIDE SEQUENCE</scope>
</reference>
<proteinExistence type="predicted"/>
<name>A0ABQ0KX85_MYCCL</name>